<name>A0A1M5CAZ6_9FLAO</name>
<keyword evidence="2" id="KW-1185">Reference proteome</keyword>
<sequence>MKFKYQTVNLFLFFCFLTVSCSKDIYENPSNSLQSEKKFISYEDFKRHSTAFNVYEKLNSSNTNNLNNISSNNQTRLIYNEAFNFFINTDKILFFSNENLTTFTFEIYRNRVDFDKKENLVISVKDNTIYECYIAEYSFNDNEINQLNQGFSLSNITDKLNLKTLNNIQINNNYGGTIYHDVYGNCYVVDKINDLGNGEIETTFIQIKCPESLDSGPSTGGSNSGGVNVIIIGGGSSINIGSGQWMSIGGGGNGEFNTIGNINIITDNPNSSSIPFLITSPVLADNTNSGLNFVLVKELKKYINLTNQQFNFLLNNNSFSSHFLNYLETNNFNSESIEFIEWSLNFIIENSDITYEEFENFFMRESEGLDGEYNENYWSDPNLTFPTQTLPSFDNFKNSCPSKYKNGLTVCTEIGGELLTMYNQVTSSGNKFNTCAIRISRALNYSGVTIPALPDNPNGTKNTVQGMDGKNYIINAKVLNSWLRKTFGTNNSNYHHFDSTQAGVKGKNFVNLTAGMNGIYSMVALPSIQSTWGSGHVDIIENGNCWLGSHFFDPNNNFIPVNYIDIWILD</sequence>
<reference evidence="1 2" key="1">
    <citation type="submission" date="2016-11" db="EMBL/GenBank/DDBJ databases">
        <authorList>
            <person name="Jaros S."/>
            <person name="Januszkiewicz K."/>
            <person name="Wedrychowicz H."/>
        </authorList>
    </citation>
    <scope>NUCLEOTIDE SEQUENCE [LARGE SCALE GENOMIC DNA]</scope>
    <source>
        <strain evidence="1 2">DSM 25660</strain>
    </source>
</reference>
<dbReference type="PROSITE" id="PS51257">
    <property type="entry name" value="PROKAR_LIPOPROTEIN"/>
    <property type="match status" value="1"/>
</dbReference>
<dbReference type="STRING" id="1124188.SAMN05444377_11130"/>
<protein>
    <submittedName>
        <fullName evidence="1">Type VI secretion system (T6SS), amidase effector protein 4</fullName>
    </submittedName>
</protein>
<proteinExistence type="predicted"/>
<dbReference type="InterPro" id="IPR025562">
    <property type="entry name" value="Tae4"/>
</dbReference>
<dbReference type="Gene3D" id="3.90.1720.70">
    <property type="match status" value="1"/>
</dbReference>
<dbReference type="OrthoDB" id="8480759at2"/>
<evidence type="ECO:0000313" key="2">
    <source>
        <dbReference type="Proteomes" id="UP000184147"/>
    </source>
</evidence>
<dbReference type="AlphaFoldDB" id="A0A1M5CAZ6"/>
<dbReference type="EMBL" id="FQVQ01000011">
    <property type="protein sequence ID" value="SHF51592.1"/>
    <property type="molecule type" value="Genomic_DNA"/>
</dbReference>
<dbReference type="Pfam" id="PF14113">
    <property type="entry name" value="Tae4"/>
    <property type="match status" value="1"/>
</dbReference>
<dbReference type="RefSeq" id="WP_159433944.1">
    <property type="nucleotide sequence ID" value="NZ_FQVQ01000011.1"/>
</dbReference>
<dbReference type="Proteomes" id="UP000184147">
    <property type="component" value="Unassembled WGS sequence"/>
</dbReference>
<organism evidence="1 2">
    <name type="scientific">Flavobacterium fontis</name>
    <dbReference type="NCBI Taxonomy" id="1124188"/>
    <lineage>
        <taxon>Bacteria</taxon>
        <taxon>Pseudomonadati</taxon>
        <taxon>Bacteroidota</taxon>
        <taxon>Flavobacteriia</taxon>
        <taxon>Flavobacteriales</taxon>
        <taxon>Flavobacteriaceae</taxon>
        <taxon>Flavobacterium</taxon>
    </lineage>
</organism>
<evidence type="ECO:0000313" key="1">
    <source>
        <dbReference type="EMBL" id="SHF51592.1"/>
    </source>
</evidence>
<accession>A0A1M5CAZ6</accession>
<gene>
    <name evidence="1" type="ORF">SAMN05444377_11130</name>
</gene>